<comment type="subcellular location">
    <subcellularLocation>
        <location evidence="1 6">Nucleus</location>
    </subcellularLocation>
</comment>
<evidence type="ECO:0000256" key="6">
    <source>
        <dbReference type="RuleBase" id="RU367028"/>
    </source>
</evidence>
<protein>
    <recommendedName>
        <fullName evidence="6">Transcription repressor</fullName>
    </recommendedName>
    <alternativeName>
        <fullName evidence="6">Ovate family protein</fullName>
    </alternativeName>
</protein>
<dbReference type="HOGENOM" id="CLU_061898_1_0_1"/>
<keyword evidence="10" id="KW-1185">Reference proteome</keyword>
<dbReference type="Proteomes" id="UP000000768">
    <property type="component" value="Chromosome 5"/>
</dbReference>
<evidence type="ECO:0000256" key="1">
    <source>
        <dbReference type="ARBA" id="ARBA00004123"/>
    </source>
</evidence>
<dbReference type="FunCoup" id="C5Y527">
    <property type="interactions" value="614"/>
</dbReference>
<proteinExistence type="predicted"/>
<dbReference type="eggNOG" id="ENOG502R7UV">
    <property type="taxonomic scope" value="Eukaryota"/>
</dbReference>
<comment type="function">
    <text evidence="6">Transcriptional repressor that regulates multiple aspects of plant growth and development.</text>
</comment>
<evidence type="ECO:0000313" key="10">
    <source>
        <dbReference type="Proteomes" id="UP000000768"/>
    </source>
</evidence>
<dbReference type="AlphaFoldDB" id="C5Y527"/>
<dbReference type="NCBIfam" id="TIGR01568">
    <property type="entry name" value="A_thal_3678"/>
    <property type="match status" value="1"/>
</dbReference>
<sequence>MSSTRARGGGGGGTRQFPVGRHRRYAPVVDAGCGCRPRRPRLLRLPSFLKPCSQLMMGSCKAAATTTRSGGGGEQYSCASTSTASFSSSSAATHSTGGYASAYSSDYYYCYPSRVVYGSCTAKQHHELPLPLPPVRKQQQQQQQQQASPARAPPAVVGKRQAKKKKKRAAEKTVAEAADGVGVAVEKESSDPRADFRDSMVQMVVEMGLCDWDGLRGMLRRLLALNAPRHHAAILTAFAEVCTQIAGAAAAAAPPTQPSPPASYQYRR</sequence>
<reference evidence="10" key="2">
    <citation type="journal article" date="2018" name="Plant J.">
        <title>The Sorghum bicolor reference genome: improved assembly, gene annotations, a transcriptome atlas, and signatures of genome organization.</title>
        <authorList>
            <person name="McCormick R.F."/>
            <person name="Truong S.K."/>
            <person name="Sreedasyam A."/>
            <person name="Jenkins J."/>
            <person name="Shu S."/>
            <person name="Sims D."/>
            <person name="Kennedy M."/>
            <person name="Amirebrahimi M."/>
            <person name="Weers B.D."/>
            <person name="McKinley B."/>
            <person name="Mattison A."/>
            <person name="Morishige D.T."/>
            <person name="Grimwood J."/>
            <person name="Schmutz J."/>
            <person name="Mullet J.E."/>
        </authorList>
    </citation>
    <scope>NUCLEOTIDE SEQUENCE [LARGE SCALE GENOMIC DNA]</scope>
    <source>
        <strain evidence="10">cv. BTx623</strain>
    </source>
</reference>
<evidence type="ECO:0000313" key="9">
    <source>
        <dbReference type="EMBL" id="EES09297.1"/>
    </source>
</evidence>
<dbReference type="InterPro" id="IPR038933">
    <property type="entry name" value="Ovate"/>
</dbReference>
<keyword evidence="3 6" id="KW-0805">Transcription regulation</keyword>
<evidence type="ECO:0000256" key="5">
    <source>
        <dbReference type="ARBA" id="ARBA00023242"/>
    </source>
</evidence>
<dbReference type="PANTHER" id="PTHR33057">
    <property type="entry name" value="TRANSCRIPTION REPRESSOR OFP7-RELATED"/>
    <property type="match status" value="1"/>
</dbReference>
<dbReference type="GO" id="GO:0005634">
    <property type="term" value="C:nucleus"/>
    <property type="evidence" value="ECO:0007669"/>
    <property type="project" value="UniProtKB-SubCell"/>
</dbReference>
<feature type="domain" description="OVATE" evidence="8">
    <location>
        <begin position="185"/>
        <end position="244"/>
    </location>
</feature>
<gene>
    <name evidence="9" type="ORF">SORBI_3005G042800</name>
</gene>
<accession>C5Y527</accession>
<dbReference type="Pfam" id="PF04844">
    <property type="entry name" value="Ovate"/>
    <property type="match status" value="1"/>
</dbReference>
<name>C5Y527_SORBI</name>
<dbReference type="OMA" id="EQYSCAS"/>
<dbReference type="InParanoid" id="C5Y527"/>
<dbReference type="Gramene" id="EES09297">
    <property type="protein sequence ID" value="EES09297"/>
    <property type="gene ID" value="SORBI_3005G042800"/>
</dbReference>
<feature type="region of interest" description="Disordered" evidence="7">
    <location>
        <begin position="135"/>
        <end position="173"/>
    </location>
</feature>
<organism evidence="9 10">
    <name type="scientific">Sorghum bicolor</name>
    <name type="common">Sorghum</name>
    <name type="synonym">Sorghum vulgare</name>
    <dbReference type="NCBI Taxonomy" id="4558"/>
    <lineage>
        <taxon>Eukaryota</taxon>
        <taxon>Viridiplantae</taxon>
        <taxon>Streptophyta</taxon>
        <taxon>Embryophyta</taxon>
        <taxon>Tracheophyta</taxon>
        <taxon>Spermatophyta</taxon>
        <taxon>Magnoliopsida</taxon>
        <taxon>Liliopsida</taxon>
        <taxon>Poales</taxon>
        <taxon>Poaceae</taxon>
        <taxon>PACMAD clade</taxon>
        <taxon>Panicoideae</taxon>
        <taxon>Andropogonodae</taxon>
        <taxon>Andropogoneae</taxon>
        <taxon>Sorghinae</taxon>
        <taxon>Sorghum</taxon>
    </lineage>
</organism>
<keyword evidence="2 6" id="KW-0678">Repressor</keyword>
<dbReference type="KEGG" id="sbi:8070650"/>
<evidence type="ECO:0000256" key="4">
    <source>
        <dbReference type="ARBA" id="ARBA00023163"/>
    </source>
</evidence>
<reference evidence="9 10" key="1">
    <citation type="journal article" date="2009" name="Nature">
        <title>The Sorghum bicolor genome and the diversification of grasses.</title>
        <authorList>
            <person name="Paterson A.H."/>
            <person name="Bowers J.E."/>
            <person name="Bruggmann R."/>
            <person name="Dubchak I."/>
            <person name="Grimwood J."/>
            <person name="Gundlach H."/>
            <person name="Haberer G."/>
            <person name="Hellsten U."/>
            <person name="Mitros T."/>
            <person name="Poliakov A."/>
            <person name="Schmutz J."/>
            <person name="Spannagl M."/>
            <person name="Tang H."/>
            <person name="Wang X."/>
            <person name="Wicker T."/>
            <person name="Bharti A.K."/>
            <person name="Chapman J."/>
            <person name="Feltus F.A."/>
            <person name="Gowik U."/>
            <person name="Grigoriev I.V."/>
            <person name="Lyons E."/>
            <person name="Maher C.A."/>
            <person name="Martis M."/>
            <person name="Narechania A."/>
            <person name="Otillar R.P."/>
            <person name="Penning B.W."/>
            <person name="Salamov A.A."/>
            <person name="Wang Y."/>
            <person name="Zhang L."/>
            <person name="Carpita N.C."/>
            <person name="Freeling M."/>
            <person name="Gingle A.R."/>
            <person name="Hash C.T."/>
            <person name="Keller B."/>
            <person name="Klein P."/>
            <person name="Kresovich S."/>
            <person name="McCann M.C."/>
            <person name="Ming R."/>
            <person name="Peterson D.G."/>
            <person name="Mehboob-ur-Rahman"/>
            <person name="Ware D."/>
            <person name="Westhoff P."/>
            <person name="Mayer K.F."/>
            <person name="Messing J."/>
            <person name="Rokhsar D.S."/>
        </authorList>
    </citation>
    <scope>NUCLEOTIDE SEQUENCE [LARGE SCALE GENOMIC DNA]</scope>
    <source>
        <strain evidence="10">cv. BTx623</strain>
    </source>
</reference>
<dbReference type="PANTHER" id="PTHR33057:SF111">
    <property type="entry name" value="TRANSCRIPTION REPRESSOR"/>
    <property type="match status" value="1"/>
</dbReference>
<dbReference type="GO" id="GO:0045892">
    <property type="term" value="P:negative regulation of DNA-templated transcription"/>
    <property type="evidence" value="ECO:0007669"/>
    <property type="project" value="UniProtKB-UniRule"/>
</dbReference>
<evidence type="ECO:0000256" key="7">
    <source>
        <dbReference type="SAM" id="MobiDB-lite"/>
    </source>
</evidence>
<keyword evidence="5 6" id="KW-0539">Nucleus</keyword>
<evidence type="ECO:0000259" key="8">
    <source>
        <dbReference type="PROSITE" id="PS51754"/>
    </source>
</evidence>
<dbReference type="InterPro" id="IPR006458">
    <property type="entry name" value="Ovate_C"/>
</dbReference>
<evidence type="ECO:0000256" key="2">
    <source>
        <dbReference type="ARBA" id="ARBA00022491"/>
    </source>
</evidence>
<feature type="compositionally biased region" description="Basic residues" evidence="7">
    <location>
        <begin position="160"/>
        <end position="169"/>
    </location>
</feature>
<keyword evidence="4 6" id="KW-0804">Transcription</keyword>
<evidence type="ECO:0000256" key="3">
    <source>
        <dbReference type="ARBA" id="ARBA00023015"/>
    </source>
</evidence>
<dbReference type="STRING" id="4558.C5Y527"/>
<dbReference type="PROSITE" id="PS51754">
    <property type="entry name" value="OVATE"/>
    <property type="match status" value="1"/>
</dbReference>
<dbReference type="EMBL" id="CM000764">
    <property type="protein sequence ID" value="EES09297.1"/>
    <property type="molecule type" value="Genomic_DNA"/>
</dbReference>